<sequence length="126" mass="13710">MQGKQGKGDVQRGLQPVVELRSEGASYLYSVRAPRSKGVIPPSSYSHTGFASVADCLRDIARALGGNFNRIYVRLEGHCVGERDMAELRKAPDAVAAELQAMCRAVIAEQQKKQKEEHSKAATPRG</sequence>
<proteinExistence type="predicted"/>
<dbReference type="AlphaFoldDB" id="A0A5Q0MEI5"/>
<dbReference type="Proteomes" id="UP000326780">
    <property type="component" value="Chromosome"/>
</dbReference>
<protein>
    <submittedName>
        <fullName evidence="1">Uncharacterized protein</fullName>
    </submittedName>
</protein>
<evidence type="ECO:0000313" key="1">
    <source>
        <dbReference type="EMBL" id="QFZ87448.1"/>
    </source>
</evidence>
<name>A0A5Q0MEI5_VARPD</name>
<dbReference type="EMBL" id="CP045644">
    <property type="protein sequence ID" value="QFZ87448.1"/>
    <property type="molecule type" value="Genomic_DNA"/>
</dbReference>
<organism evidence="1 2">
    <name type="scientific">Variovorax paradoxus</name>
    <dbReference type="NCBI Taxonomy" id="34073"/>
    <lineage>
        <taxon>Bacteria</taxon>
        <taxon>Pseudomonadati</taxon>
        <taxon>Pseudomonadota</taxon>
        <taxon>Betaproteobacteria</taxon>
        <taxon>Burkholderiales</taxon>
        <taxon>Comamonadaceae</taxon>
        <taxon>Variovorax</taxon>
    </lineage>
</organism>
<gene>
    <name evidence="1" type="ORF">GFK26_02365</name>
</gene>
<evidence type="ECO:0000313" key="2">
    <source>
        <dbReference type="Proteomes" id="UP000326780"/>
    </source>
</evidence>
<reference evidence="1 2" key="1">
    <citation type="submission" date="2019-10" db="EMBL/GenBank/DDBJ databases">
        <title>Complete genome sequence of Variovorax paradoxus 5C-2.</title>
        <authorList>
            <person name="Gogoleva N.E."/>
            <person name="Balkin A.S."/>
        </authorList>
    </citation>
    <scope>NUCLEOTIDE SEQUENCE [LARGE SCALE GENOMIC DNA]</scope>
    <source>
        <strain evidence="1 2">5C-2</strain>
    </source>
</reference>
<accession>A0A5Q0MEI5</accession>